<dbReference type="HOGENOM" id="CLU_1073205_0_0_12"/>
<organism evidence="1 2">
    <name type="scientific">Salinispira pacifica</name>
    <dbReference type="NCBI Taxonomy" id="1307761"/>
    <lineage>
        <taxon>Bacteria</taxon>
        <taxon>Pseudomonadati</taxon>
        <taxon>Spirochaetota</taxon>
        <taxon>Spirochaetia</taxon>
        <taxon>Spirochaetales</taxon>
        <taxon>Spirochaetaceae</taxon>
        <taxon>Salinispira</taxon>
    </lineage>
</organism>
<dbReference type="RefSeq" id="WP_024267947.1">
    <property type="nucleotide sequence ID" value="NC_023035.1"/>
</dbReference>
<dbReference type="Proteomes" id="UP000018680">
    <property type="component" value="Chromosome"/>
</dbReference>
<evidence type="ECO:0000313" key="1">
    <source>
        <dbReference type="EMBL" id="AHC15027.1"/>
    </source>
</evidence>
<evidence type="ECO:0000313" key="2">
    <source>
        <dbReference type="Proteomes" id="UP000018680"/>
    </source>
</evidence>
<dbReference type="AlphaFoldDB" id="V5WGU5"/>
<dbReference type="STRING" id="1307761.L21SP2_1642"/>
<dbReference type="KEGG" id="slr:L21SP2_1642"/>
<proteinExistence type="predicted"/>
<dbReference type="EMBL" id="CP006939">
    <property type="protein sequence ID" value="AHC15027.1"/>
    <property type="molecule type" value="Genomic_DNA"/>
</dbReference>
<accession>V5WGU5</accession>
<gene>
    <name evidence="1" type="ORF">L21SP2_1642</name>
</gene>
<sequence>MSSLHVIARFNWRRAFFFISLISLLLTAACTSRSMELRSASLYPLFVYDPSFQEPTVFAALQVSLEQGDTILKQVSLHSETDMLSWRADLAPADAVFTRTPPENSAEEPADTGSPFFASSGDQSRIDFLYPWFASAGSRGLGTGIYEVTLEDFSGNRRTLNAQLNMPSEERTDALEARLSSMAMRPESFPQNSYFQILQVSENGEIQRYDSVTFIREVLSRPAASGPGENSAATPRFYFWGAFTDIDILFLAGPFFLDT</sequence>
<keyword evidence="2" id="KW-1185">Reference proteome</keyword>
<reference evidence="1 2" key="1">
    <citation type="journal article" date="2015" name="Stand. Genomic Sci.">
        <title>Complete genome sequence and description of Salinispira pacifica gen. nov., sp. nov., a novel spirochaete isolated form a hypersaline microbial mat.</title>
        <authorList>
            <person name="Ben Hania W."/>
            <person name="Joseph M."/>
            <person name="Schumann P."/>
            <person name="Bunk B."/>
            <person name="Fiebig A."/>
            <person name="Sproer C."/>
            <person name="Klenk H.P."/>
            <person name="Fardeau M.L."/>
            <person name="Spring S."/>
        </authorList>
    </citation>
    <scope>NUCLEOTIDE SEQUENCE [LARGE SCALE GENOMIC DNA]</scope>
    <source>
        <strain evidence="1 2">L21-RPul-D2</strain>
    </source>
</reference>
<name>V5WGU5_9SPIO</name>
<protein>
    <submittedName>
        <fullName evidence="1">Uncharacterized protein</fullName>
    </submittedName>
</protein>